<keyword evidence="4" id="KW-0539">Nucleus</keyword>
<evidence type="ECO:0000256" key="4">
    <source>
        <dbReference type="ARBA" id="ARBA00023242"/>
    </source>
</evidence>
<accession>A0A8C4QHU0</accession>
<dbReference type="GO" id="GO:0006357">
    <property type="term" value="P:regulation of transcription by RNA polymerase II"/>
    <property type="evidence" value="ECO:0007669"/>
    <property type="project" value="TreeGrafter"/>
</dbReference>
<keyword evidence="2 6" id="KW-0853">WD repeat</keyword>
<evidence type="ECO:0000256" key="1">
    <source>
        <dbReference type="ARBA" id="ARBA00004123"/>
    </source>
</evidence>
<dbReference type="PANTHER" id="PTHR22846">
    <property type="entry name" value="WD40 REPEAT PROTEIN"/>
    <property type="match status" value="1"/>
</dbReference>
<evidence type="ECO:0000313" key="7">
    <source>
        <dbReference type="Ensembl" id="ENSEBUP00000015574.1"/>
    </source>
</evidence>
<comment type="subcellular location">
    <subcellularLocation>
        <location evidence="1">Nucleus</location>
    </subcellularLocation>
</comment>
<dbReference type="InterPro" id="IPR045183">
    <property type="entry name" value="Ebi-like"/>
</dbReference>
<comment type="similarity">
    <text evidence="5">Belongs to the WD repeat EBI family.</text>
</comment>
<dbReference type="InterPro" id="IPR036322">
    <property type="entry name" value="WD40_repeat_dom_sf"/>
</dbReference>
<protein>
    <submittedName>
        <fullName evidence="7">Uncharacterized protein</fullName>
    </submittedName>
</protein>
<dbReference type="PANTHER" id="PTHR22846:SF2">
    <property type="entry name" value="F-BOX-LIKE_WD REPEAT-CONTAINING PROTEIN EBI"/>
    <property type="match status" value="1"/>
</dbReference>
<reference evidence="7" key="2">
    <citation type="submission" date="2025-09" db="UniProtKB">
        <authorList>
            <consortium name="Ensembl"/>
        </authorList>
    </citation>
    <scope>IDENTIFICATION</scope>
</reference>
<evidence type="ECO:0000256" key="6">
    <source>
        <dbReference type="PROSITE-ProRule" id="PRU00221"/>
    </source>
</evidence>
<dbReference type="PROSITE" id="PS50082">
    <property type="entry name" value="WD_REPEATS_2"/>
    <property type="match status" value="1"/>
</dbReference>
<keyword evidence="8" id="KW-1185">Reference proteome</keyword>
<reference evidence="7" key="1">
    <citation type="submission" date="2025-08" db="UniProtKB">
        <authorList>
            <consortium name="Ensembl"/>
        </authorList>
    </citation>
    <scope>IDENTIFICATION</scope>
</reference>
<organism evidence="7 8">
    <name type="scientific">Eptatretus burgeri</name>
    <name type="common">Inshore hagfish</name>
    <dbReference type="NCBI Taxonomy" id="7764"/>
    <lineage>
        <taxon>Eukaryota</taxon>
        <taxon>Metazoa</taxon>
        <taxon>Chordata</taxon>
        <taxon>Craniata</taxon>
        <taxon>Vertebrata</taxon>
        <taxon>Cyclostomata</taxon>
        <taxon>Myxini</taxon>
        <taxon>Myxiniformes</taxon>
        <taxon>Myxinidae</taxon>
        <taxon>Eptatretinae</taxon>
        <taxon>Eptatretus</taxon>
    </lineage>
</organism>
<dbReference type="GO" id="GO:0000118">
    <property type="term" value="C:histone deacetylase complex"/>
    <property type="evidence" value="ECO:0007669"/>
    <property type="project" value="TreeGrafter"/>
</dbReference>
<proteinExistence type="inferred from homology"/>
<dbReference type="AlphaFoldDB" id="A0A8C4QHU0"/>
<dbReference type="Proteomes" id="UP000694388">
    <property type="component" value="Unplaced"/>
</dbReference>
<dbReference type="Ensembl" id="ENSEBUT00000016150.1">
    <property type="protein sequence ID" value="ENSEBUP00000015574.1"/>
    <property type="gene ID" value="ENSEBUG00000009814.1"/>
</dbReference>
<dbReference type="Gene3D" id="2.130.10.10">
    <property type="entry name" value="YVTN repeat-like/Quinoprotein amine dehydrogenase"/>
    <property type="match status" value="1"/>
</dbReference>
<dbReference type="SMART" id="SM00320">
    <property type="entry name" value="WD40"/>
    <property type="match status" value="5"/>
</dbReference>
<evidence type="ECO:0000256" key="3">
    <source>
        <dbReference type="ARBA" id="ARBA00022737"/>
    </source>
</evidence>
<dbReference type="InterPro" id="IPR015943">
    <property type="entry name" value="WD40/YVTN_repeat-like_dom_sf"/>
</dbReference>
<dbReference type="GeneTree" id="ENSGT00940000169428"/>
<keyword evidence="3" id="KW-0677">Repeat</keyword>
<sequence length="367" mass="40490">MQLSSQHRQWACQQLLCTLAAHDRDGQPRPQTDADITGDLRRCLQIKLEGHQNRVTSCAWSNEKALLATSGNDGTVRIWSVAKNQSMLERTFVLHKQTSASPSGDAQLSQICWSPSGRHIAATFDKTVNVWQFNGDPGHVDEQPSWVTSLAWPKETSSTVELLLVGRLNGSLGLLDIVDDSTFHRVELQNCYRINVSVQCITWFSVDKPFAVGFADGKILIATRDPCEKQSVVLIDAYQDAVTHVHWGPLGELLLSCAARDGSIKVWGQQATVWCCLHLLPHPAAVTTIAWCSLLGTGNQPNLLLASGCQNGLVCVWTVPQPKAALDQSCEREHDGSEDTNVTKKWEAARCLKRLNGAHYCCEITRV</sequence>
<evidence type="ECO:0000256" key="2">
    <source>
        <dbReference type="ARBA" id="ARBA00022574"/>
    </source>
</evidence>
<dbReference type="SUPFAM" id="SSF50978">
    <property type="entry name" value="WD40 repeat-like"/>
    <property type="match status" value="1"/>
</dbReference>
<dbReference type="GO" id="GO:0003714">
    <property type="term" value="F:transcription corepressor activity"/>
    <property type="evidence" value="ECO:0007669"/>
    <property type="project" value="InterPro"/>
</dbReference>
<evidence type="ECO:0000256" key="5">
    <source>
        <dbReference type="ARBA" id="ARBA00025741"/>
    </source>
</evidence>
<evidence type="ECO:0000313" key="8">
    <source>
        <dbReference type="Proteomes" id="UP000694388"/>
    </source>
</evidence>
<dbReference type="Pfam" id="PF00400">
    <property type="entry name" value="WD40"/>
    <property type="match status" value="3"/>
</dbReference>
<dbReference type="PROSITE" id="PS50294">
    <property type="entry name" value="WD_REPEATS_REGION"/>
    <property type="match status" value="1"/>
</dbReference>
<feature type="repeat" description="WD" evidence="6">
    <location>
        <begin position="48"/>
        <end position="89"/>
    </location>
</feature>
<dbReference type="InterPro" id="IPR001680">
    <property type="entry name" value="WD40_rpt"/>
</dbReference>
<name>A0A8C4QHU0_EPTBU</name>